<dbReference type="Pfam" id="PF13409">
    <property type="entry name" value="GST_N_2"/>
    <property type="match status" value="1"/>
</dbReference>
<dbReference type="EC" id="2.5.1.18" evidence="2"/>
<dbReference type="GO" id="GO:0004364">
    <property type="term" value="F:glutathione transferase activity"/>
    <property type="evidence" value="ECO:0007669"/>
    <property type="project" value="UniProtKB-EC"/>
</dbReference>
<gene>
    <name evidence="8" type="ORF">OHK93_000409</name>
</gene>
<evidence type="ECO:0000256" key="5">
    <source>
        <dbReference type="ARBA" id="ARBA00060024"/>
    </source>
</evidence>
<evidence type="ECO:0000313" key="8">
    <source>
        <dbReference type="EMBL" id="MDI1485272.1"/>
    </source>
</evidence>
<dbReference type="GO" id="GO:0005737">
    <property type="term" value="C:cytoplasm"/>
    <property type="evidence" value="ECO:0007669"/>
    <property type="project" value="UniProtKB-ARBA"/>
</dbReference>
<evidence type="ECO:0000256" key="1">
    <source>
        <dbReference type="ARBA" id="ARBA00007409"/>
    </source>
</evidence>
<dbReference type="SUPFAM" id="SSF47616">
    <property type="entry name" value="GST C-terminal domain-like"/>
    <property type="match status" value="1"/>
</dbReference>
<dbReference type="InterPro" id="IPR004046">
    <property type="entry name" value="GST_C"/>
</dbReference>
<evidence type="ECO:0000256" key="3">
    <source>
        <dbReference type="ARBA" id="ARBA00022679"/>
    </source>
</evidence>
<reference evidence="8" key="1">
    <citation type="journal article" date="2023" name="Genome Biol. Evol.">
        <title>First Whole Genome Sequence and Flow Cytometry Genome Size Data for the Lichen-Forming Fungus Ramalina farinacea (Ascomycota).</title>
        <authorList>
            <person name="Llewellyn T."/>
            <person name="Mian S."/>
            <person name="Hill R."/>
            <person name="Leitch I.J."/>
            <person name="Gaya E."/>
        </authorList>
    </citation>
    <scope>NUCLEOTIDE SEQUENCE</scope>
    <source>
        <strain evidence="8">LIQ254RAFAR</strain>
    </source>
</reference>
<feature type="domain" description="GST N-terminal" evidence="6">
    <location>
        <begin position="1"/>
        <end position="77"/>
    </location>
</feature>
<dbReference type="InterPro" id="IPR004045">
    <property type="entry name" value="Glutathione_S-Trfase_N"/>
</dbReference>
<dbReference type="GO" id="GO:0005634">
    <property type="term" value="C:nucleus"/>
    <property type="evidence" value="ECO:0007669"/>
    <property type="project" value="UniProtKB-ARBA"/>
</dbReference>
<comment type="function">
    <text evidence="5">Involved in the oxidative stress response and detoxification.</text>
</comment>
<dbReference type="PANTHER" id="PTHR44051">
    <property type="entry name" value="GLUTATHIONE S-TRANSFERASE-RELATED"/>
    <property type="match status" value="1"/>
</dbReference>
<dbReference type="EMBL" id="JAPUFD010000001">
    <property type="protein sequence ID" value="MDI1485272.1"/>
    <property type="molecule type" value="Genomic_DNA"/>
</dbReference>
<evidence type="ECO:0000313" key="9">
    <source>
        <dbReference type="Proteomes" id="UP001161017"/>
    </source>
</evidence>
<comment type="similarity">
    <text evidence="1">Belongs to the GST superfamily.</text>
</comment>
<dbReference type="SFLD" id="SFLDG00358">
    <property type="entry name" value="Main_(cytGST)"/>
    <property type="match status" value="1"/>
</dbReference>
<dbReference type="SFLD" id="SFLDG01151">
    <property type="entry name" value="Main.2:_Nu-like"/>
    <property type="match status" value="1"/>
</dbReference>
<evidence type="ECO:0000259" key="6">
    <source>
        <dbReference type="PROSITE" id="PS50404"/>
    </source>
</evidence>
<dbReference type="InterPro" id="IPR010987">
    <property type="entry name" value="Glutathione-S-Trfase_C-like"/>
</dbReference>
<dbReference type="AlphaFoldDB" id="A0AA43QGK1"/>
<sequence>MLTRTGPNPWRVAIILEELGLPHETEFMDNQKVKAKPFTDINPNGRVPAIEDPNTGTTLWESGAIVQYLVETYDKENKISFPTSSPDRFQTMQWLFFQATGQGPYFGQAAWFHKFHPEQLPSAKERYKNEVDRVTMVLNNALEGKKYLVGNKCTFADLSFIMWYSMLGFIFGDESPDLHKKYPNFGFWLDSMQARASVKKVFEDKAKAASH</sequence>
<accession>A0AA43QGK1</accession>
<dbReference type="FunFam" id="1.20.1050.130:FF:000016">
    <property type="entry name" value="Glutathione S-transferase 1"/>
    <property type="match status" value="1"/>
</dbReference>
<dbReference type="InterPro" id="IPR036282">
    <property type="entry name" value="Glutathione-S-Trfase_C_sf"/>
</dbReference>
<name>A0AA43QGK1_9LECA</name>
<dbReference type="SFLD" id="SFLDS00019">
    <property type="entry name" value="Glutathione_Transferase_(cytos"/>
    <property type="match status" value="1"/>
</dbReference>
<feature type="domain" description="GST C-terminal" evidence="7">
    <location>
        <begin position="84"/>
        <end position="211"/>
    </location>
</feature>
<dbReference type="PROSITE" id="PS50404">
    <property type="entry name" value="GST_NTER"/>
    <property type="match status" value="1"/>
</dbReference>
<dbReference type="SUPFAM" id="SSF52833">
    <property type="entry name" value="Thioredoxin-like"/>
    <property type="match status" value="1"/>
</dbReference>
<evidence type="ECO:0000256" key="4">
    <source>
        <dbReference type="ARBA" id="ARBA00047960"/>
    </source>
</evidence>
<dbReference type="InterPro" id="IPR036249">
    <property type="entry name" value="Thioredoxin-like_sf"/>
</dbReference>
<dbReference type="Pfam" id="PF14497">
    <property type="entry name" value="GST_C_3"/>
    <property type="match status" value="1"/>
</dbReference>
<proteinExistence type="inferred from homology"/>
<comment type="caution">
    <text evidence="8">The sequence shown here is derived from an EMBL/GenBank/DDBJ whole genome shotgun (WGS) entry which is preliminary data.</text>
</comment>
<evidence type="ECO:0000256" key="2">
    <source>
        <dbReference type="ARBA" id="ARBA00012452"/>
    </source>
</evidence>
<evidence type="ECO:0000259" key="7">
    <source>
        <dbReference type="PROSITE" id="PS50405"/>
    </source>
</evidence>
<dbReference type="PANTHER" id="PTHR44051:SF3">
    <property type="entry name" value="TRANSCRIPTIONAL REGULATOR URE2"/>
    <property type="match status" value="1"/>
</dbReference>
<keyword evidence="9" id="KW-1185">Reference proteome</keyword>
<comment type="catalytic activity">
    <reaction evidence="4">
        <text>RX + glutathione = an S-substituted glutathione + a halide anion + H(+)</text>
        <dbReference type="Rhea" id="RHEA:16437"/>
        <dbReference type="ChEBI" id="CHEBI:15378"/>
        <dbReference type="ChEBI" id="CHEBI:16042"/>
        <dbReference type="ChEBI" id="CHEBI:17792"/>
        <dbReference type="ChEBI" id="CHEBI:57925"/>
        <dbReference type="ChEBI" id="CHEBI:90779"/>
        <dbReference type="EC" id="2.5.1.18"/>
    </reaction>
</comment>
<organism evidence="8 9">
    <name type="scientific">Ramalina farinacea</name>
    <dbReference type="NCBI Taxonomy" id="258253"/>
    <lineage>
        <taxon>Eukaryota</taxon>
        <taxon>Fungi</taxon>
        <taxon>Dikarya</taxon>
        <taxon>Ascomycota</taxon>
        <taxon>Pezizomycotina</taxon>
        <taxon>Lecanoromycetes</taxon>
        <taxon>OSLEUM clade</taxon>
        <taxon>Lecanoromycetidae</taxon>
        <taxon>Lecanorales</taxon>
        <taxon>Lecanorineae</taxon>
        <taxon>Ramalinaceae</taxon>
        <taxon>Ramalina</taxon>
    </lineage>
</organism>
<dbReference type="CDD" id="cd03048">
    <property type="entry name" value="GST_N_Ure2p_like"/>
    <property type="match status" value="1"/>
</dbReference>
<dbReference type="Gene3D" id="1.20.1050.130">
    <property type="match status" value="1"/>
</dbReference>
<keyword evidence="3" id="KW-0808">Transferase</keyword>
<dbReference type="Proteomes" id="UP001161017">
    <property type="component" value="Unassembled WGS sequence"/>
</dbReference>
<dbReference type="PROSITE" id="PS50405">
    <property type="entry name" value="GST_CTER"/>
    <property type="match status" value="1"/>
</dbReference>
<dbReference type="InterPro" id="IPR040079">
    <property type="entry name" value="Glutathione_S-Trfase"/>
</dbReference>
<protein>
    <recommendedName>
        <fullName evidence="2">glutathione transferase</fullName>
        <ecNumber evidence="2">2.5.1.18</ecNumber>
    </recommendedName>
</protein>